<dbReference type="SMART" id="SM00320">
    <property type="entry name" value="WD40"/>
    <property type="match status" value="4"/>
</dbReference>
<feature type="compositionally biased region" description="Low complexity" evidence="4">
    <location>
        <begin position="315"/>
        <end position="326"/>
    </location>
</feature>
<dbReference type="InterPro" id="IPR001680">
    <property type="entry name" value="WD40_rpt"/>
</dbReference>
<feature type="repeat" description="WD" evidence="3">
    <location>
        <begin position="26"/>
        <end position="67"/>
    </location>
</feature>
<dbReference type="SUPFAM" id="SSF50978">
    <property type="entry name" value="WD40 repeat-like"/>
    <property type="match status" value="1"/>
</dbReference>
<dbReference type="STRING" id="1093900.A0A507BFS8"/>
<dbReference type="PANTHER" id="PTHR10971">
    <property type="entry name" value="MRNA EXPORT FACTOR AND BUB3"/>
    <property type="match status" value="1"/>
</dbReference>
<evidence type="ECO:0000313" key="6">
    <source>
        <dbReference type="Proteomes" id="UP000319257"/>
    </source>
</evidence>
<protein>
    <submittedName>
        <fullName evidence="5">Uncharacterized protein</fullName>
    </submittedName>
</protein>
<dbReference type="AlphaFoldDB" id="A0A507BFS8"/>
<dbReference type="EMBL" id="SKBQ01000020">
    <property type="protein sequence ID" value="TPX15558.1"/>
    <property type="molecule type" value="Genomic_DNA"/>
</dbReference>
<dbReference type="RefSeq" id="XP_030997269.1">
    <property type="nucleotide sequence ID" value="XM_031138646.1"/>
</dbReference>
<feature type="region of interest" description="Disordered" evidence="4">
    <location>
        <begin position="310"/>
        <end position="342"/>
    </location>
</feature>
<dbReference type="Gene3D" id="2.130.10.10">
    <property type="entry name" value="YVTN repeat-like/Quinoprotein amine dehydrogenase"/>
    <property type="match status" value="1"/>
</dbReference>
<gene>
    <name evidence="5" type="ORF">E0L32_004256</name>
</gene>
<comment type="caution">
    <text evidence="5">The sequence shown here is derived from an EMBL/GenBank/DDBJ whole genome shotgun (WGS) entry which is preliminary data.</text>
</comment>
<dbReference type="Pfam" id="PF00400">
    <property type="entry name" value="WD40"/>
    <property type="match status" value="3"/>
</dbReference>
<sequence length="397" mass="42255">MSYFKKTTANTAVPSQGNTANDTAVPADAADTIAAVRWSPVANHLAAASWDGKVRIYDVTGSSAAKNSTDRSARGLAQITAEGPLFACDWYKDGSIVAAVGADKKVHLLDAGSGQTASFAAHDAPIRSARFVDVRGSSSPVLATGSWDRTLRYWDLRADPASGPLAAVPCGERVYAMDAAKDLLVVATADRAVHLVDLAADPTRPLRSRESALAHQTRVVAAFPNGKGWGTASIEGRAAINTVDEKLDKDGSDSFTFRCHRSAVVKGQVKVWAVNDMNFHPTNEDIFTTAGSDGTFCFWNRKMRVRTKTFDVKPKSSSSSSSSSGTDSKKSEGGGNNNDNDDVVAVTATAFSQVDGGKTFAYATGYDWSQGYARSSASLPTRLMLHPVYEGDLQRQQ</sequence>
<dbReference type="InterPro" id="IPR036322">
    <property type="entry name" value="WD40_repeat_dom_sf"/>
</dbReference>
<dbReference type="GeneID" id="41971703"/>
<evidence type="ECO:0000256" key="2">
    <source>
        <dbReference type="ARBA" id="ARBA00022737"/>
    </source>
</evidence>
<dbReference type="PROSITE" id="PS50082">
    <property type="entry name" value="WD_REPEATS_2"/>
    <property type="match status" value="2"/>
</dbReference>
<dbReference type="InParanoid" id="A0A507BFS8"/>
<reference evidence="5 6" key="1">
    <citation type="submission" date="2019-06" db="EMBL/GenBank/DDBJ databases">
        <title>Draft genome sequence of the filamentous fungus Phialemoniopsis curvata isolated from diesel fuel.</title>
        <authorList>
            <person name="Varaljay V.A."/>
            <person name="Lyon W.J."/>
            <person name="Crouch A.L."/>
            <person name="Drake C.E."/>
            <person name="Hollomon J.M."/>
            <person name="Nadeau L.J."/>
            <person name="Nunn H.S."/>
            <person name="Stevenson B.S."/>
            <person name="Bojanowski C.L."/>
            <person name="Crookes-Goodson W.J."/>
        </authorList>
    </citation>
    <scope>NUCLEOTIDE SEQUENCE [LARGE SCALE GENOMIC DNA]</scope>
    <source>
        <strain evidence="5 6">D216</strain>
    </source>
</reference>
<dbReference type="InterPro" id="IPR015943">
    <property type="entry name" value="WD40/YVTN_repeat-like_dom_sf"/>
</dbReference>
<proteinExistence type="predicted"/>
<evidence type="ECO:0000313" key="5">
    <source>
        <dbReference type="EMBL" id="TPX15558.1"/>
    </source>
</evidence>
<keyword evidence="6" id="KW-1185">Reference proteome</keyword>
<dbReference type="OrthoDB" id="256303at2759"/>
<keyword evidence="2" id="KW-0677">Repeat</keyword>
<feature type="compositionally biased region" description="Polar residues" evidence="4">
    <location>
        <begin position="1"/>
        <end position="18"/>
    </location>
</feature>
<keyword evidence="1 3" id="KW-0853">WD repeat</keyword>
<dbReference type="Proteomes" id="UP000319257">
    <property type="component" value="Unassembled WGS sequence"/>
</dbReference>
<evidence type="ECO:0000256" key="4">
    <source>
        <dbReference type="SAM" id="MobiDB-lite"/>
    </source>
</evidence>
<evidence type="ECO:0000256" key="3">
    <source>
        <dbReference type="PROSITE-ProRule" id="PRU00221"/>
    </source>
</evidence>
<organism evidence="5 6">
    <name type="scientific">Thyridium curvatum</name>
    <dbReference type="NCBI Taxonomy" id="1093900"/>
    <lineage>
        <taxon>Eukaryota</taxon>
        <taxon>Fungi</taxon>
        <taxon>Dikarya</taxon>
        <taxon>Ascomycota</taxon>
        <taxon>Pezizomycotina</taxon>
        <taxon>Sordariomycetes</taxon>
        <taxon>Sordariomycetidae</taxon>
        <taxon>Thyridiales</taxon>
        <taxon>Thyridiaceae</taxon>
        <taxon>Thyridium</taxon>
    </lineage>
</organism>
<name>A0A507BFS8_9PEZI</name>
<feature type="repeat" description="WD" evidence="3">
    <location>
        <begin position="119"/>
        <end position="157"/>
    </location>
</feature>
<feature type="region of interest" description="Disordered" evidence="4">
    <location>
        <begin position="1"/>
        <end position="23"/>
    </location>
</feature>
<evidence type="ECO:0000256" key="1">
    <source>
        <dbReference type="ARBA" id="ARBA00022574"/>
    </source>
</evidence>
<accession>A0A507BFS8</accession>